<protein>
    <submittedName>
        <fullName evidence="3">Outer membrane lipoprotein-sorting protein</fullName>
    </submittedName>
</protein>
<dbReference type="PANTHER" id="PTHR37507:SF2">
    <property type="entry name" value="SPORULATION PROTEIN YDCC"/>
    <property type="match status" value="1"/>
</dbReference>
<evidence type="ECO:0000313" key="3">
    <source>
        <dbReference type="EMBL" id="SFS77051.1"/>
    </source>
</evidence>
<dbReference type="EMBL" id="FOZS01000002">
    <property type="protein sequence ID" value="SFS77051.1"/>
    <property type="molecule type" value="Genomic_DNA"/>
</dbReference>
<feature type="region of interest" description="Disordered" evidence="1">
    <location>
        <begin position="36"/>
        <end position="98"/>
    </location>
</feature>
<feature type="compositionally biased region" description="Low complexity" evidence="1">
    <location>
        <begin position="48"/>
        <end position="68"/>
    </location>
</feature>
<dbReference type="RefSeq" id="WP_092905141.1">
    <property type="nucleotide sequence ID" value="NZ_FOZS01000002.1"/>
</dbReference>
<dbReference type="SUPFAM" id="SSF89392">
    <property type="entry name" value="Prokaryotic lipoproteins and lipoprotein localization factors"/>
    <property type="match status" value="1"/>
</dbReference>
<gene>
    <name evidence="3" type="ORF">SAMN04488556_2722</name>
</gene>
<keyword evidence="3" id="KW-0449">Lipoprotein</keyword>
<dbReference type="AlphaFoldDB" id="A0A1I6SJA0"/>
<dbReference type="Pfam" id="PF14285">
    <property type="entry name" value="DUF4367"/>
    <property type="match status" value="1"/>
</dbReference>
<dbReference type="PANTHER" id="PTHR37507">
    <property type="entry name" value="SPORULATION PROTEIN YDCC"/>
    <property type="match status" value="1"/>
</dbReference>
<dbReference type="InterPro" id="IPR029046">
    <property type="entry name" value="LolA/LolB/LppX"/>
</dbReference>
<dbReference type="Proteomes" id="UP000199199">
    <property type="component" value="Unassembled WGS sequence"/>
</dbReference>
<dbReference type="OrthoDB" id="137725at2157"/>
<dbReference type="InterPro" id="IPR025377">
    <property type="entry name" value="DUF4367"/>
</dbReference>
<sequence>MRLPRTALGFIILALVVPTAGCVGFVDGAAESGTEVRQELSKAEPPETLSATVETTTTTTTPNGSDTRTITESVWLRETGESRTEGGGERSGDEDGGYVVVDDGDTVWHQESGSVTSYESQNNDTSRLERIYAEQERYFERFDVQSVDETTVDGRRAHRVVFEPHQNETVERSIDVMVDETTYRIPLETELQAVDDDQPNEIEIVFDAETMFPLQFEMVSDRVEFSVTYRDVSFNDELEDDLFEFEPPADSESEGITLPEITEYDTVEAANESVYFTVSAPDADTLPSGFDLESVTRTVYLKEDRTQVTQSYRDDEDRSVRVAIGDGPRAIPVEGSPASVNGADATLGETEHGTELEWEHDGHYYHVFADADLEEETVLEIAQSLHA</sequence>
<keyword evidence="4" id="KW-1185">Reference proteome</keyword>
<feature type="domain" description="DUF4367" evidence="2">
    <location>
        <begin position="339"/>
        <end position="385"/>
    </location>
</feature>
<feature type="compositionally biased region" description="Basic and acidic residues" evidence="1">
    <location>
        <begin position="78"/>
        <end position="93"/>
    </location>
</feature>
<dbReference type="InterPro" id="IPR052944">
    <property type="entry name" value="Sporulation_related"/>
</dbReference>
<accession>A0A1I6SJA0</accession>
<feature type="compositionally biased region" description="Basic and acidic residues" evidence="1">
    <location>
        <begin position="36"/>
        <end position="45"/>
    </location>
</feature>
<evidence type="ECO:0000259" key="2">
    <source>
        <dbReference type="Pfam" id="PF14285"/>
    </source>
</evidence>
<proteinExistence type="predicted"/>
<dbReference type="Gene3D" id="2.50.20.10">
    <property type="entry name" value="Lipoprotein localisation LolA/LolB/LppX"/>
    <property type="match status" value="1"/>
</dbReference>
<reference evidence="4" key="1">
    <citation type="submission" date="2016-10" db="EMBL/GenBank/DDBJ databases">
        <authorList>
            <person name="Varghese N."/>
            <person name="Submissions S."/>
        </authorList>
    </citation>
    <scope>NUCLEOTIDE SEQUENCE [LARGE SCALE GENOMIC DNA]</scope>
    <source>
        <strain evidence="4">DSM 22427</strain>
    </source>
</reference>
<evidence type="ECO:0000256" key="1">
    <source>
        <dbReference type="SAM" id="MobiDB-lite"/>
    </source>
</evidence>
<evidence type="ECO:0000313" key="4">
    <source>
        <dbReference type="Proteomes" id="UP000199199"/>
    </source>
</evidence>
<organism evidence="3 4">
    <name type="scientific">Halostagnicola kamekurae</name>
    <dbReference type="NCBI Taxonomy" id="619731"/>
    <lineage>
        <taxon>Archaea</taxon>
        <taxon>Methanobacteriati</taxon>
        <taxon>Methanobacteriota</taxon>
        <taxon>Stenosarchaea group</taxon>
        <taxon>Halobacteria</taxon>
        <taxon>Halobacteriales</taxon>
        <taxon>Natrialbaceae</taxon>
        <taxon>Halostagnicola</taxon>
    </lineage>
</organism>
<name>A0A1I6SJA0_9EURY</name>